<evidence type="ECO:0000259" key="4">
    <source>
        <dbReference type="Pfam" id="PF20147"/>
    </source>
</evidence>
<comment type="subcellular location">
    <subcellularLocation>
        <location evidence="1">Host cell</location>
    </subcellularLocation>
    <subcellularLocation>
        <location evidence="2">Secreted</location>
    </subcellularLocation>
</comment>
<keyword evidence="6" id="KW-1185">Reference proteome</keyword>
<gene>
    <name evidence="5" type="ORF">BGZ80_008312</name>
</gene>
<organism evidence="5 6">
    <name type="scientific">Entomortierella chlamydospora</name>
    <dbReference type="NCBI Taxonomy" id="101097"/>
    <lineage>
        <taxon>Eukaryota</taxon>
        <taxon>Fungi</taxon>
        <taxon>Fungi incertae sedis</taxon>
        <taxon>Mucoromycota</taxon>
        <taxon>Mortierellomycotina</taxon>
        <taxon>Mortierellomycetes</taxon>
        <taxon>Mortierellales</taxon>
        <taxon>Mortierellaceae</taxon>
        <taxon>Entomortierella</taxon>
    </lineage>
</organism>
<keyword evidence="3" id="KW-0964">Secreted</keyword>
<evidence type="ECO:0000256" key="1">
    <source>
        <dbReference type="ARBA" id="ARBA00004340"/>
    </source>
</evidence>
<feature type="domain" description="Crinkler effector protein N-terminal" evidence="4">
    <location>
        <begin position="19"/>
        <end position="75"/>
    </location>
</feature>
<dbReference type="Proteomes" id="UP000703661">
    <property type="component" value="Unassembled WGS sequence"/>
</dbReference>
<evidence type="ECO:0000313" key="5">
    <source>
        <dbReference type="EMBL" id="KAF9993012.1"/>
    </source>
</evidence>
<comment type="caution">
    <text evidence="5">The sequence shown here is derived from an EMBL/GenBank/DDBJ whole genome shotgun (WGS) entry which is preliminary data.</text>
</comment>
<proteinExistence type="predicted"/>
<dbReference type="InterPro" id="IPR045379">
    <property type="entry name" value="Crinkler_N"/>
</dbReference>
<dbReference type="GO" id="GO:0043657">
    <property type="term" value="C:host cell"/>
    <property type="evidence" value="ECO:0007669"/>
    <property type="project" value="UniProtKB-SubCell"/>
</dbReference>
<sequence length="80" mass="8899">MANQPPSLETEDSAKGVELEFFCILERESTAFPVKIFSSQNIGNLKKAIKAEKKPDLDNIAADKLTLWKAEIPIPDIDEP</sequence>
<protein>
    <recommendedName>
        <fullName evidence="4">Crinkler effector protein N-terminal domain-containing protein</fullName>
    </recommendedName>
</protein>
<dbReference type="EMBL" id="JAAAID010004465">
    <property type="protein sequence ID" value="KAF9993012.1"/>
    <property type="molecule type" value="Genomic_DNA"/>
</dbReference>
<accession>A0A9P6MD91</accession>
<dbReference type="GO" id="GO:0005576">
    <property type="term" value="C:extracellular region"/>
    <property type="evidence" value="ECO:0007669"/>
    <property type="project" value="UniProtKB-SubCell"/>
</dbReference>
<evidence type="ECO:0000256" key="2">
    <source>
        <dbReference type="ARBA" id="ARBA00004613"/>
    </source>
</evidence>
<evidence type="ECO:0000313" key="6">
    <source>
        <dbReference type="Proteomes" id="UP000703661"/>
    </source>
</evidence>
<name>A0A9P6MD91_9FUNG</name>
<feature type="non-terminal residue" evidence="5">
    <location>
        <position position="80"/>
    </location>
</feature>
<dbReference type="Pfam" id="PF20147">
    <property type="entry name" value="Crinkler"/>
    <property type="match status" value="1"/>
</dbReference>
<reference evidence="5" key="1">
    <citation type="journal article" date="2020" name="Fungal Divers.">
        <title>Resolving the Mortierellaceae phylogeny through synthesis of multi-gene phylogenetics and phylogenomics.</title>
        <authorList>
            <person name="Vandepol N."/>
            <person name="Liber J."/>
            <person name="Desiro A."/>
            <person name="Na H."/>
            <person name="Kennedy M."/>
            <person name="Barry K."/>
            <person name="Grigoriev I.V."/>
            <person name="Miller A.N."/>
            <person name="O'Donnell K."/>
            <person name="Stajich J.E."/>
            <person name="Bonito G."/>
        </authorList>
    </citation>
    <scope>NUCLEOTIDE SEQUENCE</scope>
    <source>
        <strain evidence="5">NRRL 2769</strain>
    </source>
</reference>
<evidence type="ECO:0000256" key="3">
    <source>
        <dbReference type="ARBA" id="ARBA00022525"/>
    </source>
</evidence>
<dbReference type="AlphaFoldDB" id="A0A9P6MD91"/>